<proteinExistence type="predicted"/>
<name>A0ABV5LLP4_9ACTN</name>
<evidence type="ECO:0000256" key="1">
    <source>
        <dbReference type="SAM" id="MobiDB-lite"/>
    </source>
</evidence>
<feature type="non-terminal residue" evidence="2">
    <location>
        <position position="73"/>
    </location>
</feature>
<dbReference type="Proteomes" id="UP001589753">
    <property type="component" value="Unassembled WGS sequence"/>
</dbReference>
<sequence>MDGPVEHSGDTAVVRRAHHGAATGPGPRGGRSRCERADCSVTGTMPARSRARSSGREGVGGARSGVATRATPS</sequence>
<evidence type="ECO:0000313" key="3">
    <source>
        <dbReference type="Proteomes" id="UP001589753"/>
    </source>
</evidence>
<protein>
    <submittedName>
        <fullName evidence="2">Uncharacterized protein</fullName>
    </submittedName>
</protein>
<organism evidence="2 3">
    <name type="scientific">Streptomyces heliomycini</name>
    <dbReference type="NCBI Taxonomy" id="284032"/>
    <lineage>
        <taxon>Bacteria</taxon>
        <taxon>Bacillati</taxon>
        <taxon>Actinomycetota</taxon>
        <taxon>Actinomycetes</taxon>
        <taxon>Kitasatosporales</taxon>
        <taxon>Streptomycetaceae</taxon>
        <taxon>Streptomyces</taxon>
    </lineage>
</organism>
<keyword evidence="3" id="KW-1185">Reference proteome</keyword>
<dbReference type="EMBL" id="JBHMDI010000234">
    <property type="protein sequence ID" value="MFB9352819.1"/>
    <property type="molecule type" value="Genomic_DNA"/>
</dbReference>
<accession>A0ABV5LLP4</accession>
<comment type="caution">
    <text evidence="2">The sequence shown here is derived from an EMBL/GenBank/DDBJ whole genome shotgun (WGS) entry which is preliminary data.</text>
</comment>
<reference evidence="2 3" key="1">
    <citation type="submission" date="2024-09" db="EMBL/GenBank/DDBJ databases">
        <authorList>
            <person name="Sun Q."/>
            <person name="Mori K."/>
        </authorList>
    </citation>
    <scope>NUCLEOTIDE SEQUENCE [LARGE SCALE GENOMIC DNA]</scope>
    <source>
        <strain evidence="2 3">JCM 9767</strain>
    </source>
</reference>
<evidence type="ECO:0000313" key="2">
    <source>
        <dbReference type="EMBL" id="MFB9352819.1"/>
    </source>
</evidence>
<dbReference type="RefSeq" id="WP_380957628.1">
    <property type="nucleotide sequence ID" value="NZ_JBHMDI010000234.1"/>
</dbReference>
<feature type="region of interest" description="Disordered" evidence="1">
    <location>
        <begin position="1"/>
        <end position="73"/>
    </location>
</feature>
<gene>
    <name evidence="2" type="ORF">ACFFUA_36415</name>
</gene>